<keyword evidence="2" id="KW-1185">Reference proteome</keyword>
<name>A0A498HUH2_MALDO</name>
<accession>A0A498HUH2</accession>
<dbReference type="Proteomes" id="UP000290289">
    <property type="component" value="Chromosome 15"/>
</dbReference>
<proteinExistence type="predicted"/>
<protein>
    <submittedName>
        <fullName evidence="1">Uncharacterized protein</fullName>
    </submittedName>
</protein>
<evidence type="ECO:0000313" key="2">
    <source>
        <dbReference type="Proteomes" id="UP000290289"/>
    </source>
</evidence>
<evidence type="ECO:0000313" key="1">
    <source>
        <dbReference type="EMBL" id="RXH73632.1"/>
    </source>
</evidence>
<gene>
    <name evidence="1" type="ORF">DVH24_016454</name>
</gene>
<dbReference type="AlphaFoldDB" id="A0A498HUH2"/>
<organism evidence="1 2">
    <name type="scientific">Malus domestica</name>
    <name type="common">Apple</name>
    <name type="synonym">Pyrus malus</name>
    <dbReference type="NCBI Taxonomy" id="3750"/>
    <lineage>
        <taxon>Eukaryota</taxon>
        <taxon>Viridiplantae</taxon>
        <taxon>Streptophyta</taxon>
        <taxon>Embryophyta</taxon>
        <taxon>Tracheophyta</taxon>
        <taxon>Spermatophyta</taxon>
        <taxon>Magnoliopsida</taxon>
        <taxon>eudicotyledons</taxon>
        <taxon>Gunneridae</taxon>
        <taxon>Pentapetalae</taxon>
        <taxon>rosids</taxon>
        <taxon>fabids</taxon>
        <taxon>Rosales</taxon>
        <taxon>Rosaceae</taxon>
        <taxon>Amygdaloideae</taxon>
        <taxon>Maleae</taxon>
        <taxon>Malus</taxon>
    </lineage>
</organism>
<reference evidence="1 2" key="1">
    <citation type="submission" date="2018-10" db="EMBL/GenBank/DDBJ databases">
        <title>A high-quality apple genome assembly.</title>
        <authorList>
            <person name="Hu J."/>
        </authorList>
    </citation>
    <scope>NUCLEOTIDE SEQUENCE [LARGE SCALE GENOMIC DNA]</scope>
    <source>
        <strain evidence="2">cv. HFTH1</strain>
        <tissue evidence="1">Young leaf</tissue>
    </source>
</reference>
<dbReference type="EMBL" id="RDQH01000341">
    <property type="protein sequence ID" value="RXH73632.1"/>
    <property type="molecule type" value="Genomic_DNA"/>
</dbReference>
<sequence>MVATSLESQTLTLPYLSLSALSTTSSPEYLTHIRKYPFPSASINHHLDLLVVTSDHQCASANPDIGELRNHSKTFPFYPHNSFLIVYVCFGCQNYEETRGGDFPRFSTWNLSLLRQFPAKPQQVGQRARYQSLRLAEYYNFPFCFTQFR</sequence>
<comment type="caution">
    <text evidence="1">The sequence shown here is derived from an EMBL/GenBank/DDBJ whole genome shotgun (WGS) entry which is preliminary data.</text>
</comment>